<reference evidence="1" key="1">
    <citation type="submission" date="2022-12" db="EMBL/GenBank/DDBJ databases">
        <authorList>
            <person name="Bing R.G."/>
            <person name="Willard D.J."/>
            <person name="Manesh M.J.H."/>
            <person name="Laemthong T."/>
            <person name="Crosby J.R."/>
            <person name="Kelly R.M."/>
        </authorList>
    </citation>
    <scope>NUCLEOTIDE SEQUENCE</scope>
    <source>
        <strain evidence="1">DSM 8990</strain>
    </source>
</reference>
<protein>
    <recommendedName>
        <fullName evidence="3">Fip</fullName>
    </recommendedName>
</protein>
<dbReference type="RefSeq" id="WP_045169969.1">
    <property type="nucleotide sequence ID" value="NZ_CP113865.1"/>
</dbReference>
<gene>
    <name evidence="1" type="ORF">OTK00_001828</name>
</gene>
<evidence type="ECO:0000313" key="1">
    <source>
        <dbReference type="EMBL" id="WAM33333.1"/>
    </source>
</evidence>
<dbReference type="Pfam" id="PF20457">
    <property type="entry name" value="DUF6710"/>
    <property type="match status" value="1"/>
</dbReference>
<sequence length="216" mass="25313">MFEKLLRKKNTDVSDVAPKREFHFALGFIKKAIEDEDREGKIEILSFVEKLLKEDLRSDMLTKIIYNPDNMLNRNSWFPQQYLNYDSSSAQIIEVDLSTACVIAYPWNSRRYEKMIKILAREDFKYDKTNHFAEYYVPLDICFITNGHHSIAAGCGYKKGSIKAKQVDITPLFEKIYTDGQSWYECGTGKKVFDVPDFRIAILFEIARMKYKLQIN</sequence>
<name>A0ABY7BKH0_9FIRM</name>
<accession>A0ABY7BKH0</accession>
<dbReference type="EMBL" id="CP113865">
    <property type="protein sequence ID" value="WAM33333.1"/>
    <property type="molecule type" value="Genomic_DNA"/>
</dbReference>
<dbReference type="Proteomes" id="UP001164909">
    <property type="component" value="Chromosome"/>
</dbReference>
<dbReference type="InterPro" id="IPR046556">
    <property type="entry name" value="DUF6710"/>
</dbReference>
<keyword evidence="2" id="KW-1185">Reference proteome</keyword>
<organism evidence="1 2">
    <name type="scientific">Caldicellulosiruptor morganii</name>
    <dbReference type="NCBI Taxonomy" id="1387555"/>
    <lineage>
        <taxon>Bacteria</taxon>
        <taxon>Bacillati</taxon>
        <taxon>Bacillota</taxon>
        <taxon>Bacillota incertae sedis</taxon>
        <taxon>Caldicellulosiruptorales</taxon>
        <taxon>Caldicellulosiruptoraceae</taxon>
        <taxon>Caldicellulosiruptor</taxon>
    </lineage>
</organism>
<evidence type="ECO:0008006" key="3">
    <source>
        <dbReference type="Google" id="ProtNLM"/>
    </source>
</evidence>
<proteinExistence type="predicted"/>
<evidence type="ECO:0000313" key="2">
    <source>
        <dbReference type="Proteomes" id="UP001164909"/>
    </source>
</evidence>